<dbReference type="GO" id="GO:0009847">
    <property type="term" value="P:spore germination"/>
    <property type="evidence" value="ECO:0007669"/>
    <property type="project" value="InterPro"/>
</dbReference>
<dbReference type="Pfam" id="PF14620">
    <property type="entry name" value="YPEB_PepSY1-2"/>
    <property type="match status" value="1"/>
</dbReference>
<feature type="domain" description="Sporulation protein YpeB N-terminal" evidence="2">
    <location>
        <begin position="32"/>
        <end position="165"/>
    </location>
</feature>
<gene>
    <name evidence="3" type="ORF">A6D92_00355</name>
</gene>
<evidence type="ECO:0000313" key="3">
    <source>
        <dbReference type="EMBL" id="OTA42279.1"/>
    </source>
</evidence>
<reference evidence="4" key="1">
    <citation type="submission" date="2016-04" db="EMBL/GenBank/DDBJ databases">
        <authorList>
            <person name="Antunes L.P."/>
            <person name="Martins L.F."/>
            <person name="Pereira R.V."/>
            <person name="Thomas A.M."/>
            <person name="Barbosa D."/>
            <person name="Nascimento L."/>
            <person name="Silva G.M."/>
            <person name="Condomitti G.W."/>
            <person name="Digiampietri L.A."/>
            <person name="Lombardi K.C."/>
            <person name="Ramos P.L."/>
            <person name="Quaggio R.B."/>
            <person name="Oliveira J.C."/>
            <person name="Pascon R.C."/>
            <person name="Cruz J.B."/>
            <person name="Silva A.M."/>
            <person name="Setubal J.C."/>
        </authorList>
    </citation>
    <scope>NUCLEOTIDE SEQUENCE [LARGE SCALE GENOMIC DNA]</scope>
</reference>
<sequence length="456" mass="50528">MRSQRGQVWAYLLLAVALVGAMGFGAYQTRLKNQYLREAENKYMAAFHKLKWTSENIEERMAKLMATNDPRLQESLLADLRVFSAQAVEHMATLPFTTMNTPRITNFLNTLRAQSDEKHHKLNTGQGLTDEDWNQLMELRHQAVYFEQELSNLLGLVGNNLIRWQPTVQATSPAQSGQASTPITKSVMLLEENLPVPPGEENALAPEKAQLPRPQTDPGPRVDAAAAAEAIKRFVDMPLAGEPVQTGVYDPEDTEKGLSLYYFDARKQNGLPMNFGVSVHGGHVVYMIDGRAVTEKKLSHEELIAKAKELLAKWGFDQVALVSSAENDGTLVMDFAPVAGGVAVHTEMIRVMLAMDNGELVGYDARAYWVNHVERDLPAPQIAAAEAAARTSPRLTVTGEPRLALIADRRGQERLVWEVPGRVEDQYFRVFVDAMDGTEVDLIRSVGDPAPPMQEG</sequence>
<evidence type="ECO:0000259" key="1">
    <source>
        <dbReference type="Pfam" id="PF14620"/>
    </source>
</evidence>
<evidence type="ECO:0000259" key="2">
    <source>
        <dbReference type="Pfam" id="PF20769"/>
    </source>
</evidence>
<name>A0A1Y2T7I5_SYMTR</name>
<dbReference type="Proteomes" id="UP000194267">
    <property type="component" value="Unassembled WGS sequence"/>
</dbReference>
<feature type="domain" description="Sporulation protein YpeB PepSY1 and PepSY2" evidence="1">
    <location>
        <begin position="191"/>
        <end position="378"/>
    </location>
</feature>
<protein>
    <recommendedName>
        <fullName evidence="5">PepSY domain-containing protein</fullName>
    </recommendedName>
</protein>
<dbReference type="Pfam" id="PF20769">
    <property type="entry name" value="YPEB_N"/>
    <property type="match status" value="1"/>
</dbReference>
<evidence type="ECO:0008006" key="5">
    <source>
        <dbReference type="Google" id="ProtNLM"/>
    </source>
</evidence>
<proteinExistence type="predicted"/>
<organism evidence="3 4">
    <name type="scientific">Symbiobacterium thermophilum</name>
    <dbReference type="NCBI Taxonomy" id="2734"/>
    <lineage>
        <taxon>Bacteria</taxon>
        <taxon>Bacillati</taxon>
        <taxon>Bacillota</taxon>
        <taxon>Clostridia</taxon>
        <taxon>Eubacteriales</taxon>
        <taxon>Symbiobacteriaceae</taxon>
        <taxon>Symbiobacterium</taxon>
    </lineage>
</organism>
<dbReference type="InterPro" id="IPR014239">
    <property type="entry name" value="YpeB_PepSY1-2"/>
</dbReference>
<accession>A0A1Y2T7I5</accession>
<dbReference type="AlphaFoldDB" id="A0A1Y2T7I5"/>
<evidence type="ECO:0000313" key="4">
    <source>
        <dbReference type="Proteomes" id="UP000194267"/>
    </source>
</evidence>
<dbReference type="InterPro" id="IPR048402">
    <property type="entry name" value="YpeB_N"/>
</dbReference>
<dbReference type="EMBL" id="LWLV01000014">
    <property type="protein sequence ID" value="OTA42279.1"/>
    <property type="molecule type" value="Genomic_DNA"/>
</dbReference>
<comment type="caution">
    <text evidence="3">The sequence shown here is derived from an EMBL/GenBank/DDBJ whole genome shotgun (WGS) entry which is preliminary data.</text>
</comment>